<evidence type="ECO:0000259" key="1">
    <source>
        <dbReference type="Pfam" id="PF04471"/>
    </source>
</evidence>
<evidence type="ECO:0000313" key="3">
    <source>
        <dbReference type="Proteomes" id="UP001356308"/>
    </source>
</evidence>
<dbReference type="InterPro" id="IPR011335">
    <property type="entry name" value="Restrct_endonuc-II-like"/>
</dbReference>
<dbReference type="Proteomes" id="UP001356308">
    <property type="component" value="Unassembled WGS sequence"/>
</dbReference>
<dbReference type="GO" id="GO:0004519">
    <property type="term" value="F:endonuclease activity"/>
    <property type="evidence" value="ECO:0007669"/>
    <property type="project" value="UniProtKB-KW"/>
</dbReference>
<accession>A0ABU7IUR2</accession>
<dbReference type="Pfam" id="PF04471">
    <property type="entry name" value="Mrr_cat"/>
    <property type="match status" value="1"/>
</dbReference>
<gene>
    <name evidence="2" type="ORF">V1I91_11175</name>
</gene>
<evidence type="ECO:0000313" key="2">
    <source>
        <dbReference type="EMBL" id="MEE1976634.1"/>
    </source>
</evidence>
<sequence length="280" mass="32672">MDWKDYENITKYIYEELGRKTGVKIMGFGNSFKLKGKSGVSHQIDILSSHSDGLHDYLTAIECKYWNKKINKDIVMKIVSIVEDTNIQKGVIVSKRGYTEDGISFAKHKNIGLVELRELEVGEQKENDKETGFPIGDLIINYKIKRKRPKILNMQFDSVNRNQKLDIIETNQMTIRLENGNEVALNEYIFSFKEELNKQEINKRIKKYYELENANLINKLSKEITRINGLTFTGILEEKNMDNTLHFNIVDKVWLIMKSIFENDSYNISKLGIIKKNKNY</sequence>
<name>A0ABU7IUR2_9FLAO</name>
<dbReference type="SUPFAM" id="SSF52980">
    <property type="entry name" value="Restriction endonuclease-like"/>
    <property type="match status" value="1"/>
</dbReference>
<comment type="caution">
    <text evidence="2">The sequence shown here is derived from an EMBL/GenBank/DDBJ whole genome shotgun (WGS) entry which is preliminary data.</text>
</comment>
<keyword evidence="2" id="KW-0540">Nuclease</keyword>
<dbReference type="InterPro" id="IPR011856">
    <property type="entry name" value="tRNA_endonuc-like_dom_sf"/>
</dbReference>
<organism evidence="2 3">
    <name type="scientific">Maribacter cobaltidurans</name>
    <dbReference type="NCBI Taxonomy" id="1178778"/>
    <lineage>
        <taxon>Bacteria</taxon>
        <taxon>Pseudomonadati</taxon>
        <taxon>Bacteroidota</taxon>
        <taxon>Flavobacteriia</taxon>
        <taxon>Flavobacteriales</taxon>
        <taxon>Flavobacteriaceae</taxon>
        <taxon>Maribacter</taxon>
    </lineage>
</organism>
<proteinExistence type="predicted"/>
<dbReference type="Gene3D" id="3.40.1350.10">
    <property type="match status" value="1"/>
</dbReference>
<dbReference type="RefSeq" id="WP_272651333.1">
    <property type="nucleotide sequence ID" value="NZ_JAZDDG010000005.1"/>
</dbReference>
<keyword evidence="2" id="KW-0255">Endonuclease</keyword>
<protein>
    <submittedName>
        <fullName evidence="2">Restriction endonuclease</fullName>
    </submittedName>
</protein>
<feature type="domain" description="Restriction endonuclease type IV Mrr" evidence="1">
    <location>
        <begin position="1"/>
        <end position="119"/>
    </location>
</feature>
<reference evidence="2 3" key="1">
    <citation type="submission" date="2024-01" db="EMBL/GenBank/DDBJ databases">
        <title>Maribacter spp. originated from different algae showed divergent polysaccharides utilization ability.</title>
        <authorList>
            <person name="Wang H."/>
            <person name="Wu Y."/>
        </authorList>
    </citation>
    <scope>NUCLEOTIDE SEQUENCE [LARGE SCALE GENOMIC DNA]</scope>
    <source>
        <strain evidence="2 3">PR1</strain>
    </source>
</reference>
<dbReference type="InterPro" id="IPR007560">
    <property type="entry name" value="Restrct_endonuc_IV_Mrr"/>
</dbReference>
<keyword evidence="2" id="KW-0378">Hydrolase</keyword>
<keyword evidence="3" id="KW-1185">Reference proteome</keyword>
<dbReference type="EMBL" id="JAZDDG010000005">
    <property type="protein sequence ID" value="MEE1976634.1"/>
    <property type="molecule type" value="Genomic_DNA"/>
</dbReference>